<dbReference type="Proteomes" id="UP000029096">
    <property type="component" value="Unassembled WGS sequence"/>
</dbReference>
<name>A0A086ZJT6_9BIFI</name>
<proteinExistence type="predicted"/>
<reference evidence="1 2" key="1">
    <citation type="submission" date="2014-03" db="EMBL/GenBank/DDBJ databases">
        <title>Genomics of Bifidobacteria.</title>
        <authorList>
            <person name="Ventura M."/>
            <person name="Milani C."/>
            <person name="Lugli G.A."/>
        </authorList>
    </citation>
    <scope>NUCLEOTIDE SEQUENCE [LARGE SCALE GENOMIC DNA]</scope>
    <source>
        <strain evidence="1 2">DSM 22767</strain>
    </source>
</reference>
<comment type="caution">
    <text evidence="1">The sequence shown here is derived from an EMBL/GenBank/DDBJ whole genome shotgun (WGS) entry which is preliminary data.</text>
</comment>
<dbReference type="AlphaFoldDB" id="A0A086ZJT6"/>
<dbReference type="EMBL" id="JGYP01000001">
    <property type="protein sequence ID" value="KFI46786.1"/>
    <property type="molecule type" value="Genomic_DNA"/>
</dbReference>
<dbReference type="STRING" id="1437606.BBOH_0258"/>
<protein>
    <submittedName>
        <fullName evidence="1">Uncharacterized protein</fullName>
    </submittedName>
</protein>
<accession>A0A086ZJT6</accession>
<keyword evidence="2" id="KW-1185">Reference proteome</keyword>
<organism evidence="1 2">
    <name type="scientific">Bifidobacterium bohemicum DSM 22767</name>
    <dbReference type="NCBI Taxonomy" id="1437606"/>
    <lineage>
        <taxon>Bacteria</taxon>
        <taxon>Bacillati</taxon>
        <taxon>Actinomycetota</taxon>
        <taxon>Actinomycetes</taxon>
        <taxon>Bifidobacteriales</taxon>
        <taxon>Bifidobacteriaceae</taxon>
        <taxon>Bifidobacterium</taxon>
    </lineage>
</organism>
<gene>
    <name evidence="1" type="ORF">BBOH_0258</name>
</gene>
<sequence length="50" mass="5682">MKPHSFCSYDMKTWSIKLCSGLEQAFVHPVGAGMETEARLTDMTNDKRCE</sequence>
<evidence type="ECO:0000313" key="1">
    <source>
        <dbReference type="EMBL" id="KFI46786.1"/>
    </source>
</evidence>
<evidence type="ECO:0000313" key="2">
    <source>
        <dbReference type="Proteomes" id="UP000029096"/>
    </source>
</evidence>